<reference evidence="1" key="1">
    <citation type="submission" date="2022-09" db="EMBL/GenBank/DDBJ databases">
        <title>Intensive care unit water sources are persistently colonized with multi-drug resistant bacteria and are the site of extensive horizontal gene transfer of antibiotic resistance genes.</title>
        <authorList>
            <person name="Diorio-Toth L."/>
        </authorList>
    </citation>
    <scope>NUCLEOTIDE SEQUENCE</scope>
    <source>
        <strain evidence="1">GD03936</strain>
    </source>
</reference>
<evidence type="ECO:0000313" key="1">
    <source>
        <dbReference type="EMBL" id="MDH1321546.1"/>
    </source>
</evidence>
<proteinExistence type="predicted"/>
<protein>
    <submittedName>
        <fullName evidence="1">Uncharacterized protein</fullName>
    </submittedName>
</protein>
<dbReference type="EMBL" id="JAOCAP010000037">
    <property type="protein sequence ID" value="MDH1321546.1"/>
    <property type="molecule type" value="Genomic_DNA"/>
</dbReference>
<accession>A0AA42PVH9</accession>
<gene>
    <name evidence="1" type="ORF">N5C39_24655</name>
</gene>
<dbReference type="Proteomes" id="UP001158416">
    <property type="component" value="Unassembled WGS sequence"/>
</dbReference>
<comment type="caution">
    <text evidence="1">The sequence shown here is derived from an EMBL/GenBank/DDBJ whole genome shotgun (WGS) entry which is preliminary data.</text>
</comment>
<dbReference type="AlphaFoldDB" id="A0AA42PVH9"/>
<organism evidence="1 2">
    <name type="scientific">Enterobacter bugandensis</name>
    <dbReference type="NCBI Taxonomy" id="881260"/>
    <lineage>
        <taxon>Bacteria</taxon>
        <taxon>Pseudomonadati</taxon>
        <taxon>Pseudomonadota</taxon>
        <taxon>Gammaproteobacteria</taxon>
        <taxon>Enterobacterales</taxon>
        <taxon>Enterobacteriaceae</taxon>
        <taxon>Enterobacter</taxon>
    </lineage>
</organism>
<name>A0AA42PVH9_9ENTR</name>
<dbReference type="RefSeq" id="WP_280030539.1">
    <property type="nucleotide sequence ID" value="NZ_JAOCAP010000037.1"/>
</dbReference>
<sequence length="304" mass="35047">MKTTDLANQKLVDGMITAKIENHDEIVIKGELIKITYEVTITNHSRINLKDKMVWFKLNNPIPNLPKKFNEKYKNDSLGDISIVSHAISGESGESRRFKGAISQFNKGDVKKVKIHVYFPVNEGNSLPLIESILLGDTPFHMGNIVSKEEEEKIAKENISKGVLLFEKKEDVKIFEKNDKKSMMLTTDLRLISQEPIYNEPTMIFGVYVHKNENVKVYGDNDRNRNLHGTYEQQYFHGMEFFDLKIKKITGDHGDIDEKITVELTLTSKALLDRYLTPEDGYNNFINDYRIHVHFFGVHVLLLN</sequence>
<evidence type="ECO:0000313" key="2">
    <source>
        <dbReference type="Proteomes" id="UP001158416"/>
    </source>
</evidence>